<reference evidence="1" key="1">
    <citation type="journal article" date="2021" name="Evol. Appl.">
        <title>The genome of the Pyrenean desman and the effects of bottlenecks and inbreeding on the genomic landscape of an endangered species.</title>
        <authorList>
            <person name="Escoda L."/>
            <person name="Castresana J."/>
        </authorList>
    </citation>
    <scope>NUCLEOTIDE SEQUENCE</scope>
    <source>
        <strain evidence="1">IBE-C5619</strain>
    </source>
</reference>
<dbReference type="AlphaFoldDB" id="A0A8J6BED2"/>
<accession>A0A8J6BED2</accession>
<feature type="non-terminal residue" evidence="1">
    <location>
        <position position="91"/>
    </location>
</feature>
<organism evidence="1 2">
    <name type="scientific">Galemys pyrenaicus</name>
    <name type="common">Iberian desman</name>
    <name type="synonym">Pyrenean desman</name>
    <dbReference type="NCBI Taxonomy" id="202257"/>
    <lineage>
        <taxon>Eukaryota</taxon>
        <taxon>Metazoa</taxon>
        <taxon>Chordata</taxon>
        <taxon>Craniata</taxon>
        <taxon>Vertebrata</taxon>
        <taxon>Euteleostomi</taxon>
        <taxon>Mammalia</taxon>
        <taxon>Eutheria</taxon>
        <taxon>Laurasiatheria</taxon>
        <taxon>Eulipotyphla</taxon>
        <taxon>Talpidae</taxon>
        <taxon>Galemys</taxon>
    </lineage>
</organism>
<gene>
    <name evidence="1" type="ORF">J0S82_007822</name>
</gene>
<sequence length="91" mass="10326">GYVFEMSLADLQNNEAAFRKYKLITEDNTLLSTNMYSKFRRKGKLLKKSKFEFGKLMELPGEIVLQKLLGMTPVLKLEQADVSKPAVQGPT</sequence>
<evidence type="ECO:0000313" key="2">
    <source>
        <dbReference type="Proteomes" id="UP000700334"/>
    </source>
</evidence>
<protein>
    <submittedName>
        <fullName evidence="1">Uncharacterized protein</fullName>
    </submittedName>
</protein>
<proteinExistence type="predicted"/>
<comment type="caution">
    <text evidence="1">The sequence shown here is derived from an EMBL/GenBank/DDBJ whole genome shotgun (WGS) entry which is preliminary data.</text>
</comment>
<keyword evidence="2" id="KW-1185">Reference proteome</keyword>
<evidence type="ECO:0000313" key="1">
    <source>
        <dbReference type="EMBL" id="KAG8522214.1"/>
    </source>
</evidence>
<name>A0A8J6BED2_GALPY</name>
<dbReference type="EMBL" id="JAGFMF010011443">
    <property type="protein sequence ID" value="KAG8522214.1"/>
    <property type="molecule type" value="Genomic_DNA"/>
</dbReference>
<dbReference type="Proteomes" id="UP000700334">
    <property type="component" value="Unassembled WGS sequence"/>
</dbReference>